<proteinExistence type="predicted"/>
<organism evidence="1 2">
    <name type="scientific">Aspergillus cavernicola</name>
    <dbReference type="NCBI Taxonomy" id="176166"/>
    <lineage>
        <taxon>Eukaryota</taxon>
        <taxon>Fungi</taxon>
        <taxon>Dikarya</taxon>
        <taxon>Ascomycota</taxon>
        <taxon>Pezizomycotina</taxon>
        <taxon>Eurotiomycetes</taxon>
        <taxon>Eurotiomycetidae</taxon>
        <taxon>Eurotiales</taxon>
        <taxon>Aspergillaceae</taxon>
        <taxon>Aspergillus</taxon>
        <taxon>Aspergillus subgen. Nidulantes</taxon>
    </lineage>
</organism>
<reference evidence="1 2" key="1">
    <citation type="submission" date="2024-07" db="EMBL/GenBank/DDBJ databases">
        <title>Section-level genome sequencing and comparative genomics of Aspergillus sections Usti and Cavernicolus.</title>
        <authorList>
            <consortium name="Lawrence Berkeley National Laboratory"/>
            <person name="Nybo J.L."/>
            <person name="Vesth T.C."/>
            <person name="Theobald S."/>
            <person name="Frisvad J.C."/>
            <person name="Larsen T.O."/>
            <person name="Kjaerboelling I."/>
            <person name="Rothschild-Mancinelli K."/>
            <person name="Lyhne E.K."/>
            <person name="Kogle M.E."/>
            <person name="Barry K."/>
            <person name="Clum A."/>
            <person name="Na H."/>
            <person name="Ledsgaard L."/>
            <person name="Lin J."/>
            <person name="Lipzen A."/>
            <person name="Kuo A."/>
            <person name="Riley R."/>
            <person name="Mondo S."/>
            <person name="LaButti K."/>
            <person name="Haridas S."/>
            <person name="Pangalinan J."/>
            <person name="Salamov A.A."/>
            <person name="Simmons B.A."/>
            <person name="Magnuson J.K."/>
            <person name="Chen J."/>
            <person name="Drula E."/>
            <person name="Henrissat B."/>
            <person name="Wiebenga A."/>
            <person name="Lubbers R.J."/>
            <person name="Gomes A.C."/>
            <person name="Makela M.R."/>
            <person name="Stajich J."/>
            <person name="Grigoriev I.V."/>
            <person name="Mortensen U.H."/>
            <person name="De vries R.P."/>
            <person name="Baker S.E."/>
            <person name="Andersen M.R."/>
        </authorList>
    </citation>
    <scope>NUCLEOTIDE SEQUENCE [LARGE SCALE GENOMIC DNA]</scope>
    <source>
        <strain evidence="1 2">CBS 600.67</strain>
    </source>
</reference>
<dbReference type="SUPFAM" id="SSF55961">
    <property type="entry name" value="Bet v1-like"/>
    <property type="match status" value="1"/>
</dbReference>
<dbReference type="InterPro" id="IPR023393">
    <property type="entry name" value="START-like_dom_sf"/>
</dbReference>
<dbReference type="Proteomes" id="UP001610335">
    <property type="component" value="Unassembled WGS sequence"/>
</dbReference>
<dbReference type="PANTHER" id="PTHR36166">
    <property type="entry name" value="CHROMOSOME 9, WHOLE GENOME SHOTGUN SEQUENCE"/>
    <property type="match status" value="1"/>
</dbReference>
<dbReference type="EMBL" id="JBFXLS010000030">
    <property type="protein sequence ID" value="KAL2826446.1"/>
    <property type="molecule type" value="Genomic_DNA"/>
</dbReference>
<dbReference type="Gene3D" id="3.30.530.20">
    <property type="match status" value="1"/>
</dbReference>
<gene>
    <name evidence="1" type="ORF">BDW59DRAFT_160966</name>
</gene>
<dbReference type="CDD" id="cd07822">
    <property type="entry name" value="SRPBCC_4"/>
    <property type="match status" value="1"/>
</dbReference>
<evidence type="ECO:0000313" key="1">
    <source>
        <dbReference type="EMBL" id="KAL2826446.1"/>
    </source>
</evidence>
<protein>
    <submittedName>
        <fullName evidence="1">Uncharacterized protein</fullName>
    </submittedName>
</protein>
<evidence type="ECO:0000313" key="2">
    <source>
        <dbReference type="Proteomes" id="UP001610335"/>
    </source>
</evidence>
<dbReference type="PANTHER" id="PTHR36166:SF1">
    <property type="entry name" value="SRPBCC DOMAIN-CONTAINING PROTEIN"/>
    <property type="match status" value="1"/>
</dbReference>
<comment type="caution">
    <text evidence="1">The sequence shown here is derived from an EMBL/GenBank/DDBJ whole genome shotgun (WGS) entry which is preliminary data.</text>
</comment>
<name>A0ABR4IF97_9EURO</name>
<sequence length="169" mass="18205">MYTISTTIEIAASPTTVREKFLDFPSIPKYTPIGFVRAITPADPTKPPASLIPGDNLNCVMGYGKMKFSPVVVENSPAGFGWRGSVPGLFTGVHMFRFEAVSDASTGAVRGGEEEGGRTKLIHEENFTGLLAGVMGEGYLAGMLGMRESSRKGFDGFNEDFKAWVEQAK</sequence>
<keyword evidence="2" id="KW-1185">Reference proteome</keyword>
<accession>A0ABR4IF97</accession>